<dbReference type="NCBIfam" id="NF037982">
    <property type="entry name" value="Nramp_1"/>
    <property type="match status" value="1"/>
</dbReference>
<feature type="transmembrane region" description="Helical" evidence="6">
    <location>
        <begin position="362"/>
        <end position="385"/>
    </location>
</feature>
<dbReference type="AlphaFoldDB" id="A0AAV3UH46"/>
<dbReference type="GO" id="GO:0005886">
    <property type="term" value="C:plasma membrane"/>
    <property type="evidence" value="ECO:0007669"/>
    <property type="project" value="TreeGrafter"/>
</dbReference>
<dbReference type="GO" id="GO:0034755">
    <property type="term" value="P:iron ion transmembrane transport"/>
    <property type="evidence" value="ECO:0007669"/>
    <property type="project" value="TreeGrafter"/>
</dbReference>
<proteinExistence type="predicted"/>
<name>A0AAV3UH46_9EURY</name>
<keyword evidence="4 6" id="KW-1133">Transmembrane helix</keyword>
<feature type="transmembrane region" description="Helical" evidence="6">
    <location>
        <begin position="198"/>
        <end position="220"/>
    </location>
</feature>
<dbReference type="EMBL" id="BAABKX010000003">
    <property type="protein sequence ID" value="GAA5048993.1"/>
    <property type="molecule type" value="Genomic_DNA"/>
</dbReference>
<comment type="subcellular location">
    <subcellularLocation>
        <location evidence="1">Membrane</location>
        <topology evidence="1">Multi-pass membrane protein</topology>
    </subcellularLocation>
</comment>
<gene>
    <name evidence="7" type="ORF">GCM10025751_21330</name>
</gene>
<accession>A0AAV3UH46</accession>
<keyword evidence="2" id="KW-0813">Transport</keyword>
<dbReference type="Pfam" id="PF01566">
    <property type="entry name" value="Nramp"/>
    <property type="match status" value="1"/>
</dbReference>
<comment type="caution">
    <text evidence="7">The sequence shown here is derived from an EMBL/GenBank/DDBJ whole genome shotgun (WGS) entry which is preliminary data.</text>
</comment>
<keyword evidence="3 6" id="KW-0812">Transmembrane</keyword>
<evidence type="ECO:0000256" key="1">
    <source>
        <dbReference type="ARBA" id="ARBA00004141"/>
    </source>
</evidence>
<evidence type="ECO:0000256" key="2">
    <source>
        <dbReference type="ARBA" id="ARBA00022448"/>
    </source>
</evidence>
<keyword evidence="5 6" id="KW-0472">Membrane</keyword>
<feature type="transmembrane region" description="Helical" evidence="6">
    <location>
        <begin position="96"/>
        <end position="117"/>
    </location>
</feature>
<evidence type="ECO:0000256" key="3">
    <source>
        <dbReference type="ARBA" id="ARBA00022692"/>
    </source>
</evidence>
<feature type="transmembrane region" description="Helical" evidence="6">
    <location>
        <begin position="333"/>
        <end position="350"/>
    </location>
</feature>
<dbReference type="PANTHER" id="PTHR11706:SF33">
    <property type="entry name" value="NATURAL RESISTANCE-ASSOCIATED MACROPHAGE PROTEIN 2"/>
    <property type="match status" value="1"/>
</dbReference>
<dbReference type="Proteomes" id="UP001501729">
    <property type="component" value="Unassembled WGS sequence"/>
</dbReference>
<evidence type="ECO:0000313" key="8">
    <source>
        <dbReference type="Proteomes" id="UP001501729"/>
    </source>
</evidence>
<feature type="transmembrane region" description="Helical" evidence="6">
    <location>
        <begin position="56"/>
        <end position="75"/>
    </location>
</feature>
<organism evidence="7 8">
    <name type="scientific">Haladaptatus pallidirubidus</name>
    <dbReference type="NCBI Taxonomy" id="1008152"/>
    <lineage>
        <taxon>Archaea</taxon>
        <taxon>Methanobacteriati</taxon>
        <taxon>Methanobacteriota</taxon>
        <taxon>Stenosarchaea group</taxon>
        <taxon>Halobacteria</taxon>
        <taxon>Halobacteriales</taxon>
        <taxon>Haladaptataceae</taxon>
        <taxon>Haladaptatus</taxon>
    </lineage>
</organism>
<dbReference type="GO" id="GO:0005384">
    <property type="term" value="F:manganese ion transmembrane transporter activity"/>
    <property type="evidence" value="ECO:0007669"/>
    <property type="project" value="TreeGrafter"/>
</dbReference>
<feature type="transmembrane region" description="Helical" evidence="6">
    <location>
        <begin position="168"/>
        <end position="186"/>
    </location>
</feature>
<sequence>MAQTVMETKSAHSSYGSRLRDTASGFFQKYGLGFVMVASYFGSGSVFIASSAGVRYGYSLLWAVVGAVLLGFMAQDMSARLGIFGESLMTFVRRKIGSTGATVLAVLLSIGCVAWTLELTAAVGKGVSILLDGAIGWQPLALVTGVLAILIGVLNYDGVERIMTAMMLILLVIYMGVAGVSSPSIADVAGGFVPSVPAGGALTLAAAIIGTTALWPNFFLESNLVSRKGWVDEEGVSEMRRDLGIGYLVGGLTTVAIVVVAAAVLRPAGYTELESFITPGRALADVFGEWAMVVFLLGTLAAAFNSIIPIMWTPAYLFQNARGRVADSASKEFKIIYAVGVGIGSLSPLVHQFAGLSVIDMILLFPAYNAIVGLPITAVLLFWAVNDKDTMGEHRNGIALMALNFLLIVLSTYLAATSLPGFIDALTSGGL</sequence>
<evidence type="ECO:0000256" key="5">
    <source>
        <dbReference type="ARBA" id="ARBA00023136"/>
    </source>
</evidence>
<evidence type="ECO:0000256" key="4">
    <source>
        <dbReference type="ARBA" id="ARBA00022989"/>
    </source>
</evidence>
<dbReference type="InterPro" id="IPR001046">
    <property type="entry name" value="NRAMP_fam"/>
</dbReference>
<feature type="transmembrane region" description="Helical" evidence="6">
    <location>
        <begin position="30"/>
        <end position="50"/>
    </location>
</feature>
<evidence type="ECO:0000313" key="7">
    <source>
        <dbReference type="EMBL" id="GAA5048993.1"/>
    </source>
</evidence>
<feature type="transmembrane region" description="Helical" evidence="6">
    <location>
        <begin position="290"/>
        <end position="312"/>
    </location>
</feature>
<reference evidence="7 8" key="1">
    <citation type="journal article" date="2019" name="Int. J. Syst. Evol. Microbiol.">
        <title>The Global Catalogue of Microorganisms (GCM) 10K type strain sequencing project: providing services to taxonomists for standard genome sequencing and annotation.</title>
        <authorList>
            <consortium name="The Broad Institute Genomics Platform"/>
            <consortium name="The Broad Institute Genome Sequencing Center for Infectious Disease"/>
            <person name="Wu L."/>
            <person name="Ma J."/>
        </authorList>
    </citation>
    <scope>NUCLEOTIDE SEQUENCE [LARGE SCALE GENOMIC DNA]</scope>
    <source>
        <strain evidence="7 8">JCM 17504</strain>
    </source>
</reference>
<evidence type="ECO:0000256" key="6">
    <source>
        <dbReference type="SAM" id="Phobius"/>
    </source>
</evidence>
<keyword evidence="8" id="KW-1185">Reference proteome</keyword>
<protein>
    <submittedName>
        <fullName evidence="7">Nramp family divalent metal transporter</fullName>
    </submittedName>
</protein>
<feature type="transmembrane region" description="Helical" evidence="6">
    <location>
        <begin position="397"/>
        <end position="416"/>
    </location>
</feature>
<dbReference type="PANTHER" id="PTHR11706">
    <property type="entry name" value="SOLUTE CARRIER PROTEIN FAMILY 11 MEMBER"/>
    <property type="match status" value="1"/>
</dbReference>
<feature type="transmembrane region" description="Helical" evidence="6">
    <location>
        <begin position="137"/>
        <end position="156"/>
    </location>
</feature>
<feature type="transmembrane region" description="Helical" evidence="6">
    <location>
        <begin position="245"/>
        <end position="265"/>
    </location>
</feature>
<dbReference type="GO" id="GO:0015086">
    <property type="term" value="F:cadmium ion transmembrane transporter activity"/>
    <property type="evidence" value="ECO:0007669"/>
    <property type="project" value="TreeGrafter"/>
</dbReference>